<protein>
    <recommendedName>
        <fullName evidence="4">FtsX-like permease family protein</fullName>
    </recommendedName>
</protein>
<accession>A0ABV5NEN1</accession>
<evidence type="ECO:0000256" key="1">
    <source>
        <dbReference type="SAM" id="Phobius"/>
    </source>
</evidence>
<keyword evidence="3" id="KW-1185">Reference proteome</keyword>
<feature type="transmembrane region" description="Helical" evidence="1">
    <location>
        <begin position="378"/>
        <end position="406"/>
    </location>
</feature>
<sequence>MVALLLVFGLPVLLALSAIRFAARSAPAHRPYHLYKEPLLMGAISAATGLVILSGAAWMTHHDGHHDDFGSAMTELVGMFAGGLLLRGAAPFLIWILATLDRCTPRFPPALRPATRQLGGGLARTSAGMAAAMTLTGIATAVLIVAPAVESQDRADHRPQGRPGATTINVSAGQQASSVRAAIEQELPGVPLLPADTDDLFSSVIDLEFGPDTYVGDETLLHHLTGNPATPYDPATAVLVSSEVKGEISALIQYDLPSPGTAMDLRVIAVPPPEPRWEVMFVPEEAARERGITLTPDRFIIDPAHHRLSPTEQERLQTRLAGLATVHVERGFHPTTTWTYAVAALFLIATAATVWASRSPAAYRILRRGSAGSPRLLTAARTLTTSLCATALGAVTGAVIGLLLLWPATTSSAWDPPPRAPFNTPWPAITALLLALPILTAATAALIPPTWFTNPRDTLLRSRRRRSPAPRT</sequence>
<feature type="transmembrane region" description="Helical" evidence="1">
    <location>
        <begin position="72"/>
        <end position="98"/>
    </location>
</feature>
<comment type="caution">
    <text evidence="2">The sequence shown here is derived from an EMBL/GenBank/DDBJ whole genome shotgun (WGS) entry which is preliminary data.</text>
</comment>
<dbReference type="EMBL" id="JBHMCF010000003">
    <property type="protein sequence ID" value="MFB9468748.1"/>
    <property type="molecule type" value="Genomic_DNA"/>
</dbReference>
<feature type="transmembrane region" description="Helical" evidence="1">
    <location>
        <begin position="338"/>
        <end position="357"/>
    </location>
</feature>
<reference evidence="2 3" key="1">
    <citation type="submission" date="2024-09" db="EMBL/GenBank/DDBJ databases">
        <authorList>
            <person name="Sun Q."/>
            <person name="Mori K."/>
        </authorList>
    </citation>
    <scope>NUCLEOTIDE SEQUENCE [LARGE SCALE GENOMIC DNA]</scope>
    <source>
        <strain evidence="2 3">JCM 3324</strain>
    </source>
</reference>
<gene>
    <name evidence="2" type="ORF">ACFFR3_04480</name>
</gene>
<feature type="transmembrane region" description="Helical" evidence="1">
    <location>
        <begin position="38"/>
        <end position="60"/>
    </location>
</feature>
<organism evidence="2 3">
    <name type="scientific">Nonomuraea salmonea</name>
    <dbReference type="NCBI Taxonomy" id="46181"/>
    <lineage>
        <taxon>Bacteria</taxon>
        <taxon>Bacillati</taxon>
        <taxon>Actinomycetota</taxon>
        <taxon>Actinomycetes</taxon>
        <taxon>Streptosporangiales</taxon>
        <taxon>Streptosporangiaceae</taxon>
        <taxon>Nonomuraea</taxon>
    </lineage>
</organism>
<proteinExistence type="predicted"/>
<dbReference type="RefSeq" id="WP_364365153.1">
    <property type="nucleotide sequence ID" value="NZ_JBHMCF010000003.1"/>
</dbReference>
<feature type="transmembrane region" description="Helical" evidence="1">
    <location>
        <begin position="426"/>
        <end position="447"/>
    </location>
</feature>
<evidence type="ECO:0000313" key="2">
    <source>
        <dbReference type="EMBL" id="MFB9468748.1"/>
    </source>
</evidence>
<name>A0ABV5NEN1_9ACTN</name>
<evidence type="ECO:0000313" key="3">
    <source>
        <dbReference type="Proteomes" id="UP001589568"/>
    </source>
</evidence>
<keyword evidence="1" id="KW-1133">Transmembrane helix</keyword>
<evidence type="ECO:0008006" key="4">
    <source>
        <dbReference type="Google" id="ProtNLM"/>
    </source>
</evidence>
<keyword evidence="1" id="KW-0472">Membrane</keyword>
<dbReference type="Proteomes" id="UP001589568">
    <property type="component" value="Unassembled WGS sequence"/>
</dbReference>
<keyword evidence="1" id="KW-0812">Transmembrane</keyword>